<dbReference type="PROSITE" id="PS50280">
    <property type="entry name" value="SET"/>
    <property type="match status" value="1"/>
</dbReference>
<sequence length="418" mass="46591">MATCLLKEWVDTHESVVTVAQDLIDPVSIVALYGEDDRSIVALRDFPLGAKVVTLNAGAFLNGSYWLDQLDAKGRVQLTQQMDLLQVSGTIRTALALLAERARAKESDFYGYIQQLPTTLSLPFAWDPKFRHMLQHTSAYPLLDDKVVLKMYSHYVAPLAEVFPTIWPSETSTLESFQWAYATVVSRAFNATGALEPTLLPVIDMANHEAENPAAHIVETDSGSFQLVALRKVEAGESVTISYGNLSNAQLLCRYGFVLPSLVPSDSIQITSSEVIDAFHTRSQSSEDEEDNVPRVGKGKALANSVKRQKRCHPKNDSECLFFLLHGDAEREYGLGDALMDFVMTSRLPAEQLHDVLIALLQEKDKWYSDMLVMSSETAVPEVNAIQQLCQHERHICRRILLGLMSLEEDSDLSDEEN</sequence>
<dbReference type="AlphaFoldDB" id="A0AAV0SUH8"/>
<dbReference type="Gene3D" id="3.90.1410.10">
    <property type="entry name" value="set domain protein methyltransferase, domain 1"/>
    <property type="match status" value="1"/>
</dbReference>
<dbReference type="SUPFAM" id="SSF82199">
    <property type="entry name" value="SET domain"/>
    <property type="match status" value="1"/>
</dbReference>
<evidence type="ECO:0000313" key="2">
    <source>
        <dbReference type="EMBL" id="CAI5708191.1"/>
    </source>
</evidence>
<dbReference type="InterPro" id="IPR046341">
    <property type="entry name" value="SET_dom_sf"/>
</dbReference>
<name>A0AAV0SUH8_HYABA</name>
<evidence type="ECO:0000313" key="3">
    <source>
        <dbReference type="Proteomes" id="UP001162031"/>
    </source>
</evidence>
<dbReference type="InterPro" id="IPR001214">
    <property type="entry name" value="SET_dom"/>
</dbReference>
<keyword evidence="3" id="KW-1185">Reference proteome</keyword>
<dbReference type="Pfam" id="PF00856">
    <property type="entry name" value="SET"/>
    <property type="match status" value="1"/>
</dbReference>
<feature type="domain" description="SET" evidence="1">
    <location>
        <begin position="15"/>
        <end position="244"/>
    </location>
</feature>
<organism evidence="2 3">
    <name type="scientific">Hyaloperonospora brassicae</name>
    <name type="common">Brassica downy mildew</name>
    <name type="synonym">Peronospora brassicae</name>
    <dbReference type="NCBI Taxonomy" id="162125"/>
    <lineage>
        <taxon>Eukaryota</taxon>
        <taxon>Sar</taxon>
        <taxon>Stramenopiles</taxon>
        <taxon>Oomycota</taxon>
        <taxon>Peronosporomycetes</taxon>
        <taxon>Peronosporales</taxon>
        <taxon>Peronosporaceae</taxon>
        <taxon>Hyaloperonospora</taxon>
    </lineage>
</organism>
<dbReference type="PANTHER" id="PTHR13271:SF34">
    <property type="entry name" value="N-LYSINE METHYLTRANSFERASE SETD6"/>
    <property type="match status" value="1"/>
</dbReference>
<dbReference type="GO" id="GO:0005634">
    <property type="term" value="C:nucleus"/>
    <property type="evidence" value="ECO:0007669"/>
    <property type="project" value="TreeGrafter"/>
</dbReference>
<dbReference type="InterPro" id="IPR050600">
    <property type="entry name" value="SETD3_SETD6_MTase"/>
</dbReference>
<proteinExistence type="predicted"/>
<dbReference type="Proteomes" id="UP001162031">
    <property type="component" value="Unassembled WGS sequence"/>
</dbReference>
<comment type="caution">
    <text evidence="2">The sequence shown here is derived from an EMBL/GenBank/DDBJ whole genome shotgun (WGS) entry which is preliminary data.</text>
</comment>
<protein>
    <recommendedName>
        <fullName evidence="1">SET domain-containing protein</fullName>
    </recommendedName>
</protein>
<dbReference type="EMBL" id="CANTFL010000003">
    <property type="protein sequence ID" value="CAI5708191.1"/>
    <property type="molecule type" value="Genomic_DNA"/>
</dbReference>
<dbReference type="CDD" id="cd10527">
    <property type="entry name" value="SET_LSMT"/>
    <property type="match status" value="1"/>
</dbReference>
<dbReference type="GO" id="GO:0016279">
    <property type="term" value="F:protein-lysine N-methyltransferase activity"/>
    <property type="evidence" value="ECO:0007669"/>
    <property type="project" value="TreeGrafter"/>
</dbReference>
<gene>
    <name evidence="2" type="ORF">HBR001_LOCUS31</name>
</gene>
<evidence type="ECO:0000259" key="1">
    <source>
        <dbReference type="PROSITE" id="PS50280"/>
    </source>
</evidence>
<reference evidence="2" key="1">
    <citation type="submission" date="2022-12" db="EMBL/GenBank/DDBJ databases">
        <authorList>
            <person name="Webb A."/>
        </authorList>
    </citation>
    <scope>NUCLEOTIDE SEQUENCE</scope>
    <source>
        <strain evidence="2">Hp1</strain>
    </source>
</reference>
<dbReference type="PANTHER" id="PTHR13271">
    <property type="entry name" value="UNCHARACTERIZED PUTATIVE METHYLTRANSFERASE"/>
    <property type="match status" value="1"/>
</dbReference>
<accession>A0AAV0SUH8</accession>